<evidence type="ECO:0000313" key="1">
    <source>
        <dbReference type="EMBL" id="KJF42851.1"/>
    </source>
</evidence>
<comment type="caution">
    <text evidence="1">The sequence shown here is derived from an EMBL/GenBank/DDBJ whole genome shotgun (WGS) entry which is preliminary data.</text>
</comment>
<reference evidence="1 2" key="1">
    <citation type="submission" date="2014-09" db="EMBL/GenBank/DDBJ databases">
        <title>Draft Genome Sequence of Draconibacterium sp. JN14CK-3.</title>
        <authorList>
            <person name="Dong C."/>
            <person name="Lai Q."/>
            <person name="Shao Z."/>
        </authorList>
    </citation>
    <scope>NUCLEOTIDE SEQUENCE [LARGE SCALE GENOMIC DNA]</scope>
    <source>
        <strain evidence="1 2">JN14CK-3</strain>
    </source>
</reference>
<evidence type="ECO:0000313" key="2">
    <source>
        <dbReference type="Proteomes" id="UP000032544"/>
    </source>
</evidence>
<protein>
    <submittedName>
        <fullName evidence="1">Uncharacterized protein</fullName>
    </submittedName>
</protein>
<dbReference type="RefSeq" id="WP_045031260.1">
    <property type="nucleotide sequence ID" value="NZ_JRHC01000004.1"/>
</dbReference>
<dbReference type="Proteomes" id="UP000032544">
    <property type="component" value="Unassembled WGS sequence"/>
</dbReference>
<name>A0A0D8J8M7_9BACT</name>
<accession>A0A0D8J8M7</accession>
<organism evidence="1 2">
    <name type="scientific">Draconibacterium sediminis</name>
    <dbReference type="NCBI Taxonomy" id="1544798"/>
    <lineage>
        <taxon>Bacteria</taxon>
        <taxon>Pseudomonadati</taxon>
        <taxon>Bacteroidota</taxon>
        <taxon>Bacteroidia</taxon>
        <taxon>Marinilabiliales</taxon>
        <taxon>Prolixibacteraceae</taxon>
        <taxon>Draconibacterium</taxon>
    </lineage>
</organism>
<proteinExistence type="predicted"/>
<dbReference type="EMBL" id="JRHC01000004">
    <property type="protein sequence ID" value="KJF42851.1"/>
    <property type="molecule type" value="Genomic_DNA"/>
</dbReference>
<keyword evidence="2" id="KW-1185">Reference proteome</keyword>
<dbReference type="AlphaFoldDB" id="A0A0D8J8M7"/>
<sequence length="90" mass="10595">MTENQKKGRYLVTHKWLDKNSKIWKFEFGYKTTITSYVDGKPLINSETIIHVSEMGKLLIDSGYIYLGQIFESNIVEVNYKNDEFILKQI</sequence>
<gene>
    <name evidence="1" type="ORF">LH29_15645</name>
</gene>